<dbReference type="InterPro" id="IPR019734">
    <property type="entry name" value="TPR_rpt"/>
</dbReference>
<dbReference type="Proteomes" id="UP000789396">
    <property type="component" value="Unassembled WGS sequence"/>
</dbReference>
<dbReference type="EMBL" id="CAJVPZ010001095">
    <property type="protein sequence ID" value="CAG8484228.1"/>
    <property type="molecule type" value="Genomic_DNA"/>
</dbReference>
<dbReference type="SUPFAM" id="SSF48452">
    <property type="entry name" value="TPR-like"/>
    <property type="match status" value="1"/>
</dbReference>
<keyword evidence="1" id="KW-0802">TPR repeat</keyword>
<proteinExistence type="predicted"/>
<accession>A0A9N8ZAD3</accession>
<evidence type="ECO:0000313" key="2">
    <source>
        <dbReference type="EMBL" id="CAG8484228.1"/>
    </source>
</evidence>
<feature type="non-terminal residue" evidence="2">
    <location>
        <position position="1"/>
    </location>
</feature>
<dbReference type="Gene3D" id="1.25.40.10">
    <property type="entry name" value="Tetratricopeptide repeat domain"/>
    <property type="match status" value="1"/>
</dbReference>
<comment type="caution">
    <text evidence="2">The sequence shown here is derived from an EMBL/GenBank/DDBJ whole genome shotgun (WGS) entry which is preliminary data.</text>
</comment>
<dbReference type="InterPro" id="IPR011990">
    <property type="entry name" value="TPR-like_helical_dom_sf"/>
</dbReference>
<gene>
    <name evidence="2" type="ORF">RFULGI_LOCUS1680</name>
</gene>
<sequence>SDGIAYLLVVIGEVLGSGKIKIEGFTHTDLKAYARRFFELALSYELVEEAKELDKCISKLRQTSQGSFDSCKLKDSVPLKESPMMALVYLQDSIEMPFFSRLEEIRNIARINIALLNILELDMDAYEVAKKLVEEVRKSVRENYQYVSKAKLRLEILEDFLRIISEDLFDPSFFITFPIATKSVPEIDNKYINYLNNQQSFNQSNEYYEAVYFEDLAEKEVKINMLNSLRHWQSAQKNYNIARELDPDNPIYSLGYAKCLLKLSKYTQVIKLSDTCSGLNSLSEYWHFRSVAYFEQNKYIDAMSCNSEALNLDPGNNSAGKHRELIKKLNANNIIEQHIDRYKRVLIYDTDYLNNERPIYHILSIDGGGIRGVLPALWLSEIEYRTHPSDPDQYNLLFWAQNFPRLMTSTQESNTDREMYNYLKNRYQRWQVFFEEPIKLDDHESIPYLLELGYQYIEELDCSDENPINKLVESFNH</sequence>
<organism evidence="2 3">
    <name type="scientific">Racocetra fulgida</name>
    <dbReference type="NCBI Taxonomy" id="60492"/>
    <lineage>
        <taxon>Eukaryota</taxon>
        <taxon>Fungi</taxon>
        <taxon>Fungi incertae sedis</taxon>
        <taxon>Mucoromycota</taxon>
        <taxon>Glomeromycotina</taxon>
        <taxon>Glomeromycetes</taxon>
        <taxon>Diversisporales</taxon>
        <taxon>Gigasporaceae</taxon>
        <taxon>Racocetra</taxon>
    </lineage>
</organism>
<name>A0A9N8ZAD3_9GLOM</name>
<protein>
    <submittedName>
        <fullName evidence="2">15755_t:CDS:1</fullName>
    </submittedName>
</protein>
<dbReference type="OrthoDB" id="1658288at2759"/>
<keyword evidence="3" id="KW-1185">Reference proteome</keyword>
<evidence type="ECO:0000256" key="1">
    <source>
        <dbReference type="PROSITE-ProRule" id="PRU00339"/>
    </source>
</evidence>
<evidence type="ECO:0000313" key="3">
    <source>
        <dbReference type="Proteomes" id="UP000789396"/>
    </source>
</evidence>
<reference evidence="2" key="1">
    <citation type="submission" date="2021-06" db="EMBL/GenBank/DDBJ databases">
        <authorList>
            <person name="Kallberg Y."/>
            <person name="Tangrot J."/>
            <person name="Rosling A."/>
        </authorList>
    </citation>
    <scope>NUCLEOTIDE SEQUENCE</scope>
    <source>
        <strain evidence="2">IN212</strain>
    </source>
</reference>
<feature type="repeat" description="TPR" evidence="1">
    <location>
        <begin position="283"/>
        <end position="316"/>
    </location>
</feature>
<dbReference type="AlphaFoldDB" id="A0A9N8ZAD3"/>
<dbReference type="PROSITE" id="PS50005">
    <property type="entry name" value="TPR"/>
    <property type="match status" value="1"/>
</dbReference>